<dbReference type="EMBL" id="JADGJD010000470">
    <property type="protein sequence ID" value="KAJ3050806.1"/>
    <property type="molecule type" value="Genomic_DNA"/>
</dbReference>
<dbReference type="InterPro" id="IPR014756">
    <property type="entry name" value="Ig_E-set"/>
</dbReference>
<organism evidence="3 4">
    <name type="scientific">Rhizophlyctis rosea</name>
    <dbReference type="NCBI Taxonomy" id="64517"/>
    <lineage>
        <taxon>Eukaryota</taxon>
        <taxon>Fungi</taxon>
        <taxon>Fungi incertae sedis</taxon>
        <taxon>Chytridiomycota</taxon>
        <taxon>Chytridiomycota incertae sedis</taxon>
        <taxon>Chytridiomycetes</taxon>
        <taxon>Rhizophlyctidales</taxon>
        <taxon>Rhizophlyctidaceae</taxon>
        <taxon>Rhizophlyctis</taxon>
    </lineage>
</organism>
<sequence length="287" mass="29328">MFSVISSVSTEGGWVYITGTNLGPTANGFSVDIGSGLAAITDIEIVEPNTKIRFKLASGTGGGDVTLNIAGQAITVSSMFHYAGPSVTSVSRVTGTGGAVKISLVGDSFGADAGSIVVKVGDVVCTNVQLTVAHKVLTCDLPAGEYLGAAVTVSVGGLQSSGSSSGTVTSSTTDTCNTGNTGNDNPDTPTNTDNPDNTDNPGNTDNNNNNSGNTDSNGDSGNTDQNSEQSKYQMLPRIPLDPVSNPSKILLQNPQQKLPDLLLAKKAELPRVLLQAEELLPQALLTS</sequence>
<keyword evidence="4" id="KW-1185">Reference proteome</keyword>
<dbReference type="AlphaFoldDB" id="A0AAD5SAM5"/>
<feature type="region of interest" description="Disordered" evidence="1">
    <location>
        <begin position="158"/>
        <end position="231"/>
    </location>
</feature>
<protein>
    <recommendedName>
        <fullName evidence="2">IPT/TIG domain-containing protein</fullName>
    </recommendedName>
</protein>
<dbReference type="InterPro" id="IPR002909">
    <property type="entry name" value="IPT_dom"/>
</dbReference>
<reference evidence="3" key="1">
    <citation type="submission" date="2020-05" db="EMBL/GenBank/DDBJ databases">
        <title>Phylogenomic resolution of chytrid fungi.</title>
        <authorList>
            <person name="Stajich J.E."/>
            <person name="Amses K."/>
            <person name="Simmons R."/>
            <person name="Seto K."/>
            <person name="Myers J."/>
            <person name="Bonds A."/>
            <person name="Quandt C.A."/>
            <person name="Barry K."/>
            <person name="Liu P."/>
            <person name="Grigoriev I."/>
            <person name="Longcore J.E."/>
            <person name="James T.Y."/>
        </authorList>
    </citation>
    <scope>NUCLEOTIDE SEQUENCE</scope>
    <source>
        <strain evidence="3">JEL0318</strain>
    </source>
</reference>
<feature type="compositionally biased region" description="Low complexity" evidence="1">
    <location>
        <begin position="160"/>
        <end position="224"/>
    </location>
</feature>
<evidence type="ECO:0000313" key="3">
    <source>
        <dbReference type="EMBL" id="KAJ3050806.1"/>
    </source>
</evidence>
<name>A0AAD5SAM5_9FUNG</name>
<dbReference type="CDD" id="cd00603">
    <property type="entry name" value="IPT_PCSR"/>
    <property type="match status" value="1"/>
</dbReference>
<proteinExistence type="predicted"/>
<dbReference type="Proteomes" id="UP001212841">
    <property type="component" value="Unassembled WGS sequence"/>
</dbReference>
<dbReference type="SUPFAM" id="SSF81296">
    <property type="entry name" value="E set domains"/>
    <property type="match status" value="1"/>
</dbReference>
<evidence type="ECO:0000256" key="1">
    <source>
        <dbReference type="SAM" id="MobiDB-lite"/>
    </source>
</evidence>
<accession>A0AAD5SAM5</accession>
<comment type="caution">
    <text evidence="3">The sequence shown here is derived from an EMBL/GenBank/DDBJ whole genome shotgun (WGS) entry which is preliminary data.</text>
</comment>
<gene>
    <name evidence="3" type="ORF">HK097_008214</name>
</gene>
<evidence type="ECO:0000259" key="2">
    <source>
        <dbReference type="Pfam" id="PF01833"/>
    </source>
</evidence>
<dbReference type="InterPro" id="IPR013783">
    <property type="entry name" value="Ig-like_fold"/>
</dbReference>
<dbReference type="Pfam" id="PF01833">
    <property type="entry name" value="TIG"/>
    <property type="match status" value="1"/>
</dbReference>
<feature type="domain" description="IPT/TIG" evidence="2">
    <location>
        <begin position="85"/>
        <end position="169"/>
    </location>
</feature>
<evidence type="ECO:0000313" key="4">
    <source>
        <dbReference type="Proteomes" id="UP001212841"/>
    </source>
</evidence>
<dbReference type="Gene3D" id="2.60.40.10">
    <property type="entry name" value="Immunoglobulins"/>
    <property type="match status" value="2"/>
</dbReference>